<feature type="compositionally biased region" description="Basic and acidic residues" evidence="1">
    <location>
        <begin position="54"/>
        <end position="66"/>
    </location>
</feature>
<feature type="region of interest" description="Disordered" evidence="1">
    <location>
        <begin position="43"/>
        <end position="66"/>
    </location>
</feature>
<proteinExistence type="predicted"/>
<evidence type="ECO:0000313" key="3">
    <source>
        <dbReference type="EMBL" id="AAV44606.1"/>
    </source>
</evidence>
<keyword evidence="2" id="KW-0472">Membrane</keyword>
<evidence type="ECO:0000313" key="4">
    <source>
        <dbReference type="Proteomes" id="UP000001169"/>
    </source>
</evidence>
<feature type="transmembrane region" description="Helical" evidence="2">
    <location>
        <begin position="279"/>
        <end position="301"/>
    </location>
</feature>
<evidence type="ECO:0000256" key="2">
    <source>
        <dbReference type="SAM" id="Phobius"/>
    </source>
</evidence>
<keyword evidence="3" id="KW-0614">Plasmid</keyword>
<feature type="region of interest" description="Disordered" evidence="1">
    <location>
        <begin position="11"/>
        <end position="30"/>
    </location>
</feature>
<keyword evidence="2" id="KW-0812">Transmembrane</keyword>
<evidence type="ECO:0000256" key="1">
    <source>
        <dbReference type="SAM" id="MobiDB-lite"/>
    </source>
</evidence>
<name>Q5V6Y4_HALMA</name>
<gene>
    <name evidence="3" type="ordered locus">pNG6054</name>
</gene>
<accession>Q5V6Y4</accession>
<sequence length="348" mass="39274">MRYVTPDRLAACHPPRRAGPPRGVHARRPRRTALQRVRGATRACRSTPPSRGLRRADRCSAGPRRPDYVHLRGNAGRLTHGTHVIRHRQAVHDRPGAGDRLPGLSRIPTASHAVTPVRRGWLRAGRARRPPRGRALRTPPSVDFRSRIRRSTRHRRRDAVDPLRPVCPEPLRIRDVHSRSGLWALFLIRSRYCSDSPYSHQCRVAAGIMSVPVVQYRMIRTLVGVLGALSALFPDKIVSLFEKLAIANRSGGTVRGWVRPAIRSEGVLIAAISLLNGRAYAWLMNLTGVFGAIVFLFPDLYRRFATTFLYERPESVEWNERFRSGIRAIGALYVFLAAKTYLERHNGT</sequence>
<keyword evidence="4" id="KW-1185">Reference proteome</keyword>
<dbReference type="Proteomes" id="UP000001169">
    <property type="component" value="Plasmid pNG600"/>
</dbReference>
<dbReference type="PATRIC" id="fig|272569.17.peg.349"/>
<dbReference type="EMBL" id="AY596295">
    <property type="protein sequence ID" value="AAV44606.1"/>
    <property type="molecule type" value="Genomic_DNA"/>
</dbReference>
<dbReference type="KEGG" id="hma:pNG6054"/>
<organism evidence="3 4">
    <name type="scientific">Haloarcula marismortui (strain ATCC 43049 / DSM 3752 / JCM 8966 / VKM B-1809)</name>
    <name type="common">Halobacterium marismortui</name>
    <dbReference type="NCBI Taxonomy" id="272569"/>
    <lineage>
        <taxon>Archaea</taxon>
        <taxon>Methanobacteriati</taxon>
        <taxon>Methanobacteriota</taxon>
        <taxon>Stenosarchaea group</taxon>
        <taxon>Halobacteria</taxon>
        <taxon>Halobacteriales</taxon>
        <taxon>Haloarculaceae</taxon>
        <taxon>Haloarcula</taxon>
    </lineage>
</organism>
<keyword evidence="2" id="KW-1133">Transmembrane helix</keyword>
<protein>
    <submittedName>
        <fullName evidence="3">Uncharacterized protein</fullName>
    </submittedName>
</protein>
<dbReference type="AlphaFoldDB" id="Q5V6Y4"/>
<dbReference type="EnsemblBacteria" id="AAV44606">
    <property type="protein sequence ID" value="AAV44606"/>
    <property type="gene ID" value="pNG6054"/>
</dbReference>
<geneLocation type="plasmid" evidence="3 4">
    <name>pNG600</name>
</geneLocation>
<reference evidence="3 4" key="1">
    <citation type="journal article" date="2004" name="Genome Res.">
        <title>Genome sequence of Haloarcula marismortui: a halophilic archaeon from the Dead Sea.</title>
        <authorList>
            <person name="Baliga N.S."/>
            <person name="Bonneau R."/>
            <person name="Facciotti M.T."/>
            <person name="Pan M."/>
            <person name="Glusman G."/>
            <person name="Deutsch E.W."/>
            <person name="Shannon P."/>
            <person name="Chiu Y."/>
            <person name="Weng R.S."/>
            <person name="Gan R.R."/>
            <person name="Hung P."/>
            <person name="Date S.V."/>
            <person name="Marcotte E."/>
            <person name="Hood L."/>
            <person name="Ng W.V."/>
        </authorList>
    </citation>
    <scope>NUCLEOTIDE SEQUENCE [LARGE SCALE GENOMIC DNA]</scope>
    <source>
        <strain evidence="4">ATCC 43049 / DSM 3752 / JCM 8966 / VKM B-1809</strain>
        <plasmid evidence="4">Plasmid pNG600</plasmid>
    </source>
</reference>
<dbReference type="HOGENOM" id="CLU_795977_0_0_2"/>